<keyword evidence="1" id="KW-1133">Transmembrane helix</keyword>
<proteinExistence type="predicted"/>
<dbReference type="AlphaFoldDB" id="A0A7J7GJ05"/>
<dbReference type="InterPro" id="IPR057713">
    <property type="entry name" value="DUF7953"/>
</dbReference>
<comment type="caution">
    <text evidence="3">The sequence shown here is derived from an EMBL/GenBank/DDBJ whole genome shotgun (WGS) entry which is preliminary data.</text>
</comment>
<keyword evidence="1" id="KW-0812">Transmembrane</keyword>
<evidence type="ECO:0000313" key="3">
    <source>
        <dbReference type="EMBL" id="KAF5940783.1"/>
    </source>
</evidence>
<dbReference type="OrthoDB" id="2014701at2759"/>
<dbReference type="Proteomes" id="UP000593564">
    <property type="component" value="Unassembled WGS sequence"/>
</dbReference>
<evidence type="ECO:0000313" key="4">
    <source>
        <dbReference type="Proteomes" id="UP000593564"/>
    </source>
</evidence>
<protein>
    <recommendedName>
        <fullName evidence="2">DUF7953 domain-containing protein</fullName>
    </recommendedName>
</protein>
<sequence length="226" mass="25947">MSLLLRLNFRAFHAFFLCSIILSWFPGSILSAIVTLDSIEIFKTHEWITKPTVYFQCKGENKTYLPDVKKTYVSYTFKGEESWQPLTDFPNSKCKRCGIYEEDFLKSDVFDEWEFCPSDFSESDGIYKHFKDKEFNATFVCAGCEPLGIDSNHASDSHNGRKGMHWAVAVIISALVSTVFIIGLAVAYKYWQKRKRQQEQARFLRLFEEGDDIEDELGLGPLGGVI</sequence>
<evidence type="ECO:0000259" key="2">
    <source>
        <dbReference type="Pfam" id="PF25829"/>
    </source>
</evidence>
<gene>
    <name evidence="3" type="ORF">HYC85_021950</name>
</gene>
<feature type="transmembrane region" description="Helical" evidence="1">
    <location>
        <begin position="166"/>
        <end position="188"/>
    </location>
</feature>
<reference evidence="4" key="1">
    <citation type="journal article" date="2020" name="Nat. Commun.">
        <title>Genome assembly of wild tea tree DASZ reveals pedigree and selection history of tea varieties.</title>
        <authorList>
            <person name="Zhang W."/>
            <person name="Zhang Y."/>
            <person name="Qiu H."/>
            <person name="Guo Y."/>
            <person name="Wan H."/>
            <person name="Zhang X."/>
            <person name="Scossa F."/>
            <person name="Alseekh S."/>
            <person name="Zhang Q."/>
            <person name="Wang P."/>
            <person name="Xu L."/>
            <person name="Schmidt M.H."/>
            <person name="Jia X."/>
            <person name="Li D."/>
            <person name="Zhu A."/>
            <person name="Guo F."/>
            <person name="Chen W."/>
            <person name="Ni D."/>
            <person name="Usadel B."/>
            <person name="Fernie A.R."/>
            <person name="Wen W."/>
        </authorList>
    </citation>
    <scope>NUCLEOTIDE SEQUENCE [LARGE SCALE GENOMIC DNA]</scope>
    <source>
        <strain evidence="4">cv. G240</strain>
    </source>
</reference>
<keyword evidence="4" id="KW-1185">Reference proteome</keyword>
<dbReference type="Pfam" id="PF25829">
    <property type="entry name" value="DUF7953"/>
    <property type="match status" value="1"/>
</dbReference>
<dbReference type="EMBL" id="JACBKZ010000010">
    <property type="protein sequence ID" value="KAF5940783.1"/>
    <property type="molecule type" value="Genomic_DNA"/>
</dbReference>
<evidence type="ECO:0000256" key="1">
    <source>
        <dbReference type="SAM" id="Phobius"/>
    </source>
</evidence>
<feature type="domain" description="DUF7953" evidence="2">
    <location>
        <begin position="31"/>
        <end position="141"/>
    </location>
</feature>
<accession>A0A7J7GJ05</accession>
<organism evidence="3 4">
    <name type="scientific">Camellia sinensis</name>
    <name type="common">Tea plant</name>
    <name type="synonym">Thea sinensis</name>
    <dbReference type="NCBI Taxonomy" id="4442"/>
    <lineage>
        <taxon>Eukaryota</taxon>
        <taxon>Viridiplantae</taxon>
        <taxon>Streptophyta</taxon>
        <taxon>Embryophyta</taxon>
        <taxon>Tracheophyta</taxon>
        <taxon>Spermatophyta</taxon>
        <taxon>Magnoliopsida</taxon>
        <taxon>eudicotyledons</taxon>
        <taxon>Gunneridae</taxon>
        <taxon>Pentapetalae</taxon>
        <taxon>asterids</taxon>
        <taxon>Ericales</taxon>
        <taxon>Theaceae</taxon>
        <taxon>Camellia</taxon>
    </lineage>
</organism>
<dbReference type="PANTHER" id="PTHR33780:SF3">
    <property type="entry name" value="EXPRESSED PROTEIN"/>
    <property type="match status" value="1"/>
</dbReference>
<name>A0A7J7GJ05_CAMSI</name>
<keyword evidence="1" id="KW-0472">Membrane</keyword>
<reference evidence="3 4" key="2">
    <citation type="submission" date="2020-07" db="EMBL/GenBank/DDBJ databases">
        <title>Genome assembly of wild tea tree DASZ reveals pedigree and selection history of tea varieties.</title>
        <authorList>
            <person name="Zhang W."/>
        </authorList>
    </citation>
    <scope>NUCLEOTIDE SEQUENCE [LARGE SCALE GENOMIC DNA]</scope>
    <source>
        <strain evidence="4">cv. G240</strain>
        <tissue evidence="3">Leaf</tissue>
    </source>
</reference>
<dbReference type="PANTHER" id="PTHR33780">
    <property type="entry name" value="EXPRESSED PROTEIN"/>
    <property type="match status" value="1"/>
</dbReference>